<evidence type="ECO:0000256" key="2">
    <source>
        <dbReference type="ARBA" id="ARBA00007251"/>
    </source>
</evidence>
<dbReference type="InterPro" id="IPR051855">
    <property type="entry name" value="eIF2B_beta_subunit"/>
</dbReference>
<feature type="region of interest" description="Disordered" evidence="10">
    <location>
        <begin position="132"/>
        <end position="161"/>
    </location>
</feature>
<dbReference type="OrthoDB" id="269919at2759"/>
<dbReference type="EMBL" id="CCKQ01004317">
    <property type="protein sequence ID" value="CDW75464.1"/>
    <property type="molecule type" value="Genomic_DNA"/>
</dbReference>
<proteinExistence type="inferred from homology"/>
<evidence type="ECO:0000256" key="6">
    <source>
        <dbReference type="ARBA" id="ARBA00044122"/>
    </source>
</evidence>
<dbReference type="GO" id="GO:0005085">
    <property type="term" value="F:guanyl-nucleotide exchange factor activity"/>
    <property type="evidence" value="ECO:0007669"/>
    <property type="project" value="TreeGrafter"/>
</dbReference>
<evidence type="ECO:0000256" key="9">
    <source>
        <dbReference type="RuleBase" id="RU003814"/>
    </source>
</evidence>
<name>A0A078A3X8_STYLE</name>
<dbReference type="InParanoid" id="A0A078A3X8"/>
<dbReference type="GO" id="GO:0003743">
    <property type="term" value="F:translation initiation factor activity"/>
    <property type="evidence" value="ECO:0007669"/>
    <property type="project" value="UniProtKB-KW"/>
</dbReference>
<keyword evidence="4 11" id="KW-0396">Initiation factor</keyword>
<keyword evidence="12" id="KW-1185">Reference proteome</keyword>
<comment type="subcellular location">
    <subcellularLocation>
        <location evidence="1">Cytoplasm</location>
        <location evidence="1">Cytosol</location>
    </subcellularLocation>
</comment>
<dbReference type="FunCoup" id="A0A078A3X8">
    <property type="interactions" value="271"/>
</dbReference>
<dbReference type="InterPro" id="IPR000649">
    <property type="entry name" value="IF-2B-related"/>
</dbReference>
<protein>
    <recommendedName>
        <fullName evidence="6">Translation initiation factor eIF2B subunit beta</fullName>
    </recommendedName>
    <alternativeName>
        <fullName evidence="7">eIF2B GDP-GTP exchange factor subunit beta</fullName>
    </alternativeName>
</protein>
<dbReference type="Gene3D" id="3.40.50.10470">
    <property type="entry name" value="Translation initiation factor eif-2b, domain 2"/>
    <property type="match status" value="1"/>
</dbReference>
<dbReference type="InterPro" id="IPR042529">
    <property type="entry name" value="IF_2B-like_C"/>
</dbReference>
<evidence type="ECO:0000256" key="8">
    <source>
        <dbReference type="ARBA" id="ARBA00046432"/>
    </source>
</evidence>
<organism evidence="11 12">
    <name type="scientific">Stylonychia lemnae</name>
    <name type="common">Ciliate</name>
    <dbReference type="NCBI Taxonomy" id="5949"/>
    <lineage>
        <taxon>Eukaryota</taxon>
        <taxon>Sar</taxon>
        <taxon>Alveolata</taxon>
        <taxon>Ciliophora</taxon>
        <taxon>Intramacronucleata</taxon>
        <taxon>Spirotrichea</taxon>
        <taxon>Stichotrichia</taxon>
        <taxon>Sporadotrichida</taxon>
        <taxon>Oxytrichidae</taxon>
        <taxon>Stylonychinae</taxon>
        <taxon>Stylonychia</taxon>
    </lineage>
</organism>
<dbReference type="AlphaFoldDB" id="A0A078A3X8"/>
<reference evidence="11 12" key="1">
    <citation type="submission" date="2014-06" db="EMBL/GenBank/DDBJ databases">
        <authorList>
            <person name="Swart Estienne"/>
        </authorList>
    </citation>
    <scope>NUCLEOTIDE SEQUENCE [LARGE SCALE GENOMIC DNA]</scope>
    <source>
        <strain evidence="11 12">130c</strain>
    </source>
</reference>
<keyword evidence="3" id="KW-0963">Cytoplasm</keyword>
<comment type="similarity">
    <text evidence="2 9">Belongs to the eIF-2B alpha/beta/delta subunits family.</text>
</comment>
<keyword evidence="5" id="KW-0648">Protein biosynthesis</keyword>
<evidence type="ECO:0000256" key="4">
    <source>
        <dbReference type="ARBA" id="ARBA00022540"/>
    </source>
</evidence>
<evidence type="ECO:0000256" key="7">
    <source>
        <dbReference type="ARBA" id="ARBA00044228"/>
    </source>
</evidence>
<comment type="subunit">
    <text evidence="8">Component of the translation initiation factor 2B (eIF2B) complex which is a heterodecamer of two sets of five different subunits: alpha, beta, gamma, delta and epsilon. Subunits alpha, beta and delta comprise a regulatory subcomplex and subunits epsilon and gamma comprise a catalytic subcomplex. Within the complex, the hexameric regulatory complex resides at the center, with the two heterodimeric catalytic subcomplexes bound on opposite sides.</text>
</comment>
<sequence>MSSARLSRVDDLVEKIKRRQISSSHEYALLTSKIFKDLIEQSKWADARQLFIQARKIGKKLIVADKMNFTIGNVVKRVYHIIREECKALKISLKEQNPIRMDSLKSITLRGARTNIDNMENSLDQIVEEDDEVEDLNNPSPNISTIKSNRQSQLNLGNSESKRGSAQNLIQNINSQLKNSLIQSINLMRDDIESVHETIEDQAREHIHSNDVILTYGRSTILNSFFKEAANEIFFEVLVCESAPSYLGHQTAKELSSYNISTTLIPDSSVYALMSRVDKVIISTHSIMANGGLVTHSGAYIICQAAKEHSVPVYVIGASYKMTPLYPFDFLTFNELLSPQEIFTLEENDVKENIEVIVPAYDYVPPEFISLYITNMGGQTPKYIYRVFTEFYSQDDIYDLDDENENEDVDQINTQ</sequence>
<evidence type="ECO:0000313" key="11">
    <source>
        <dbReference type="EMBL" id="CDW75464.1"/>
    </source>
</evidence>
<dbReference type="GO" id="GO:0005829">
    <property type="term" value="C:cytosol"/>
    <property type="evidence" value="ECO:0007669"/>
    <property type="project" value="UniProtKB-SubCell"/>
</dbReference>
<dbReference type="Proteomes" id="UP000039865">
    <property type="component" value="Unassembled WGS sequence"/>
</dbReference>
<dbReference type="SUPFAM" id="SSF100950">
    <property type="entry name" value="NagB/RpiA/CoA transferase-like"/>
    <property type="match status" value="1"/>
</dbReference>
<dbReference type="InterPro" id="IPR037171">
    <property type="entry name" value="NagB/RpiA_transferase-like"/>
</dbReference>
<dbReference type="PANTHER" id="PTHR45859:SF1">
    <property type="entry name" value="TRANSLATION INITIATION FACTOR EIF-2B SUBUNIT BETA"/>
    <property type="match status" value="1"/>
</dbReference>
<dbReference type="PANTHER" id="PTHR45859">
    <property type="entry name" value="TRANSLATION INITIATION FACTOR EIF-2B SUBUNIT BETA"/>
    <property type="match status" value="1"/>
</dbReference>
<accession>A0A078A3X8</accession>
<dbReference type="GO" id="GO:0005851">
    <property type="term" value="C:eukaryotic translation initiation factor 2B complex"/>
    <property type="evidence" value="ECO:0007669"/>
    <property type="project" value="TreeGrafter"/>
</dbReference>
<evidence type="ECO:0000256" key="10">
    <source>
        <dbReference type="SAM" id="MobiDB-lite"/>
    </source>
</evidence>
<evidence type="ECO:0000256" key="5">
    <source>
        <dbReference type="ARBA" id="ARBA00022917"/>
    </source>
</evidence>
<gene>
    <name evidence="11" type="primary">Contig17706.g18820</name>
    <name evidence="11" type="ORF">STYLEM_4454</name>
</gene>
<evidence type="ECO:0000256" key="1">
    <source>
        <dbReference type="ARBA" id="ARBA00004514"/>
    </source>
</evidence>
<evidence type="ECO:0000256" key="3">
    <source>
        <dbReference type="ARBA" id="ARBA00022490"/>
    </source>
</evidence>
<dbReference type="Pfam" id="PF01008">
    <property type="entry name" value="IF-2B"/>
    <property type="match status" value="1"/>
</dbReference>
<evidence type="ECO:0000313" key="12">
    <source>
        <dbReference type="Proteomes" id="UP000039865"/>
    </source>
</evidence>
<feature type="compositionally biased region" description="Polar residues" evidence="10">
    <location>
        <begin position="137"/>
        <end position="161"/>
    </location>
</feature>
<dbReference type="OMA" id="SHSCAVA"/>